<sequence length="433" mass="49976">MTNKENNNGHHVFVNLPFILLNRIIVELDENIDIICFSLVCKRWFDHIDKYLCFDTKQLTKLHNLSLQDINNKCFRLNSYRNAFSKSIDRISSDCTVFIYNHNDHPDLVKFKELKEFPFTDYIITIDEFKSSILDASISKVIFDSDIKLDHDIIDVLSRSNNVHTIQNLLRNGMPESDNDNEQFQLPSNIKKIKLVPLMVPSIYPKQLESLDIYLEQPLFRLSVLPRSLKSFRVIGYKTKTIDFSDLPPNLETFLFTIRDVNALNQTFMLPSTLKAAQIPIRWLKNIKCSHSIHTLYLQSDTDNDQIETGDIPESVTSLTFSGILKINRNILPSGLRYLRLLNHVGLDNDTLLSLEHLETLDLSFIRADVTQLIYPNSLKHLYLPLKNKSCLMLPPSLELLSAYSLDNSLIPKSVTHFDFDYISLIGQVLKLS</sequence>
<dbReference type="EMBL" id="ADBJ01000026">
    <property type="protein sequence ID" value="EFA81105.1"/>
    <property type="molecule type" value="Genomic_DNA"/>
</dbReference>
<name>D3BBS2_HETP5</name>
<dbReference type="Pfam" id="PF05725">
    <property type="entry name" value="FNIP"/>
    <property type="match status" value="1"/>
</dbReference>
<dbReference type="FunCoup" id="D3BBS2">
    <property type="interactions" value="43"/>
</dbReference>
<proteinExistence type="predicted"/>
<dbReference type="InParanoid" id="D3BBS2"/>
<evidence type="ECO:0000313" key="1">
    <source>
        <dbReference type="EMBL" id="EFA81105.1"/>
    </source>
</evidence>
<dbReference type="AlphaFoldDB" id="D3BBS2"/>
<dbReference type="Proteomes" id="UP000001396">
    <property type="component" value="Unassembled WGS sequence"/>
</dbReference>
<dbReference type="PANTHER" id="PTHR32134">
    <property type="entry name" value="FNIP REPEAT-CONTAINING PROTEIN"/>
    <property type="match status" value="1"/>
</dbReference>
<evidence type="ECO:0008006" key="3">
    <source>
        <dbReference type="Google" id="ProtNLM"/>
    </source>
</evidence>
<organism evidence="1 2">
    <name type="scientific">Heterostelium pallidum (strain ATCC 26659 / Pp 5 / PN500)</name>
    <name type="common">Cellular slime mold</name>
    <name type="synonym">Polysphondylium pallidum</name>
    <dbReference type="NCBI Taxonomy" id="670386"/>
    <lineage>
        <taxon>Eukaryota</taxon>
        <taxon>Amoebozoa</taxon>
        <taxon>Evosea</taxon>
        <taxon>Eumycetozoa</taxon>
        <taxon>Dictyostelia</taxon>
        <taxon>Acytosteliales</taxon>
        <taxon>Acytosteliaceae</taxon>
        <taxon>Heterostelium</taxon>
    </lineage>
</organism>
<dbReference type="RefSeq" id="XP_020433223.1">
    <property type="nucleotide sequence ID" value="XM_020576811.1"/>
</dbReference>
<protein>
    <recommendedName>
        <fullName evidence="3">F-box domain-containing protein</fullName>
    </recommendedName>
</protein>
<reference evidence="1 2" key="1">
    <citation type="journal article" date="2011" name="Genome Res.">
        <title>Phylogeny-wide analysis of social amoeba genomes highlights ancient origins for complex intercellular communication.</title>
        <authorList>
            <person name="Heidel A.J."/>
            <person name="Lawal H.M."/>
            <person name="Felder M."/>
            <person name="Schilde C."/>
            <person name="Helps N.R."/>
            <person name="Tunggal B."/>
            <person name="Rivero F."/>
            <person name="John U."/>
            <person name="Schleicher M."/>
            <person name="Eichinger L."/>
            <person name="Platzer M."/>
            <person name="Noegel A.A."/>
            <person name="Schaap P."/>
            <person name="Gloeckner G."/>
        </authorList>
    </citation>
    <scope>NUCLEOTIDE SEQUENCE [LARGE SCALE GENOMIC DNA]</scope>
    <source>
        <strain evidence="2">ATCC 26659 / Pp 5 / PN500</strain>
    </source>
</reference>
<keyword evidence="2" id="KW-1185">Reference proteome</keyword>
<accession>D3BBS2</accession>
<comment type="caution">
    <text evidence="1">The sequence shown here is derived from an EMBL/GenBank/DDBJ whole genome shotgun (WGS) entry which is preliminary data.</text>
</comment>
<gene>
    <name evidence="1" type="ORF">PPL_05941</name>
</gene>
<dbReference type="InterPro" id="IPR051251">
    <property type="entry name" value="STK_FNIP-Repeat"/>
</dbReference>
<evidence type="ECO:0000313" key="2">
    <source>
        <dbReference type="Proteomes" id="UP000001396"/>
    </source>
</evidence>
<dbReference type="PANTHER" id="PTHR32134:SF92">
    <property type="entry name" value="FNIP REPEAT-CONTAINING PROTEIN"/>
    <property type="match status" value="1"/>
</dbReference>
<dbReference type="GeneID" id="31361425"/>
<dbReference type="InterPro" id="IPR008615">
    <property type="entry name" value="FNIP"/>
</dbReference>